<protein>
    <recommendedName>
        <fullName evidence="3">Aminoglycoside phosphotransferase domain-containing protein</fullName>
    </recommendedName>
</protein>
<gene>
    <name evidence="1" type="ORF">US90_C0001G0009</name>
</gene>
<accession>A0A0G0MD73</accession>
<name>A0A0G0MD73_9BACT</name>
<reference evidence="1 2" key="1">
    <citation type="journal article" date="2015" name="Nature">
        <title>rRNA introns, odd ribosomes, and small enigmatic genomes across a large radiation of phyla.</title>
        <authorList>
            <person name="Brown C.T."/>
            <person name="Hug L.A."/>
            <person name="Thomas B.C."/>
            <person name="Sharon I."/>
            <person name="Castelle C.J."/>
            <person name="Singh A."/>
            <person name="Wilkins M.J."/>
            <person name="Williams K.H."/>
            <person name="Banfield J.F."/>
        </authorList>
    </citation>
    <scope>NUCLEOTIDE SEQUENCE [LARGE SCALE GENOMIC DNA]</scope>
</reference>
<dbReference type="AlphaFoldDB" id="A0A0G0MD73"/>
<evidence type="ECO:0000313" key="2">
    <source>
        <dbReference type="Proteomes" id="UP000034406"/>
    </source>
</evidence>
<dbReference type="Proteomes" id="UP000034406">
    <property type="component" value="Unassembled WGS sequence"/>
</dbReference>
<dbReference type="STRING" id="1618490.US90_C0001G0009"/>
<sequence>MDRILPSEGSDVGSSPTGHTFFSFVLKFKIKIMGSNKSAAINTGEDFKKVKDLRGREKNIIDDIYRETGFEIGELIWSSDYFGSGVVGAVTYRGKYKNKKAVLKIQGAKPAISEVEMIESFEKQNKSKLIRTPKIFWRKKWNDKSQYEAIIMEEIWGNKIVEEGKISGKENIKEFFDIYREYRDKCIRKPWLGKEKNKEKIGEMIEKAWQLSLKIKPESPFRRGSNKELASTAASLLEKTWGETEKEFVHGHLSVNDIKKQGSEVIIFSNLFWKWKYPFYDAVFGYHWQIYSLHKIAGIGPELIEEQRNLWLEEIYKLGDRKLIGAALLERAIAGLLLDSFAYIDSNNPVAGYLVEATRAEVKRLIKELE</sequence>
<dbReference type="EMBL" id="LBUT01000001">
    <property type="protein sequence ID" value="KKQ71679.1"/>
    <property type="molecule type" value="Genomic_DNA"/>
</dbReference>
<comment type="caution">
    <text evidence="1">The sequence shown here is derived from an EMBL/GenBank/DDBJ whole genome shotgun (WGS) entry which is preliminary data.</text>
</comment>
<evidence type="ECO:0008006" key="3">
    <source>
        <dbReference type="Google" id="ProtNLM"/>
    </source>
</evidence>
<proteinExistence type="predicted"/>
<organism evidence="1 2">
    <name type="scientific">Candidatus Shapirobacteria bacterium GW2011_GWE2_38_30</name>
    <dbReference type="NCBI Taxonomy" id="1618490"/>
    <lineage>
        <taxon>Bacteria</taxon>
        <taxon>Candidatus Shapironibacteriota</taxon>
    </lineage>
</organism>
<evidence type="ECO:0000313" key="1">
    <source>
        <dbReference type="EMBL" id="KKQ71679.1"/>
    </source>
</evidence>